<feature type="signal peptide" evidence="1">
    <location>
        <begin position="1"/>
        <end position="20"/>
    </location>
</feature>
<dbReference type="SUPFAM" id="SSF52833">
    <property type="entry name" value="Thioredoxin-like"/>
    <property type="match status" value="1"/>
</dbReference>
<feature type="chain" id="PRO_5001970227" description="Thioredoxin-like fold domain-containing protein" evidence="1">
    <location>
        <begin position="21"/>
        <end position="170"/>
    </location>
</feature>
<evidence type="ECO:0000256" key="1">
    <source>
        <dbReference type="SAM" id="SignalP"/>
    </source>
</evidence>
<dbReference type="AlphaFoldDB" id="A0A0A0HQ11"/>
<protein>
    <recommendedName>
        <fullName evidence="4">Thioredoxin-like fold domain-containing protein</fullName>
    </recommendedName>
</protein>
<dbReference type="HOGENOM" id="CLU_136792_0_0_5"/>
<name>A0A0A0HQ11_9RHOB</name>
<dbReference type="Proteomes" id="UP000030021">
    <property type="component" value="Unassembled WGS sequence"/>
</dbReference>
<evidence type="ECO:0008006" key="4">
    <source>
        <dbReference type="Google" id="ProtNLM"/>
    </source>
</evidence>
<keyword evidence="1" id="KW-0732">Signal</keyword>
<reference evidence="2 3" key="1">
    <citation type="submission" date="2013-01" db="EMBL/GenBank/DDBJ databases">
        <authorList>
            <person name="Fiebig A."/>
            <person name="Goeker M."/>
            <person name="Klenk H.-P.P."/>
        </authorList>
    </citation>
    <scope>NUCLEOTIDE SEQUENCE [LARGE SCALE GENOMIC DNA]</scope>
    <source>
        <strain evidence="2 3">DSM 17069</strain>
    </source>
</reference>
<dbReference type="InterPro" id="IPR036249">
    <property type="entry name" value="Thioredoxin-like_sf"/>
</dbReference>
<dbReference type="PATRIC" id="fig|1288298.3.peg.1543"/>
<sequence>MRNLPLLTALLLGAATSAFAQDLPQQSRTTLGEAIRAVLIDTPSLLAPITDPAPITGADLYADEATRDLDLLAQAAPRLFAPGLPGFGAEGATPSIAFFTQTDCPDCATAEAELRELAARLGLRVNVFDLTENTPLVTPLGLDMAPSYVLPDMMLRGAMPAIVLEKYLRP</sequence>
<dbReference type="Gene3D" id="3.40.30.10">
    <property type="entry name" value="Glutaredoxin"/>
    <property type="match status" value="1"/>
</dbReference>
<gene>
    <name evidence="2" type="ORF">rosmuc_01531</name>
</gene>
<evidence type="ECO:0000313" key="3">
    <source>
        <dbReference type="Proteomes" id="UP000030021"/>
    </source>
</evidence>
<dbReference type="EMBL" id="AONH01000007">
    <property type="protein sequence ID" value="KGM88694.1"/>
    <property type="molecule type" value="Genomic_DNA"/>
</dbReference>
<evidence type="ECO:0000313" key="2">
    <source>
        <dbReference type="EMBL" id="KGM88694.1"/>
    </source>
</evidence>
<comment type="caution">
    <text evidence="2">The sequence shown here is derived from an EMBL/GenBank/DDBJ whole genome shotgun (WGS) entry which is preliminary data.</text>
</comment>
<accession>A0A0A0HQ11</accession>
<organism evidence="2 3">
    <name type="scientific">Roseovarius mucosus DSM 17069</name>
    <dbReference type="NCBI Taxonomy" id="1288298"/>
    <lineage>
        <taxon>Bacteria</taxon>
        <taxon>Pseudomonadati</taxon>
        <taxon>Pseudomonadota</taxon>
        <taxon>Alphaproteobacteria</taxon>
        <taxon>Rhodobacterales</taxon>
        <taxon>Roseobacteraceae</taxon>
        <taxon>Roseovarius</taxon>
    </lineage>
</organism>
<dbReference type="RefSeq" id="WP_037271652.1">
    <property type="nucleotide sequence ID" value="NZ_KN293978.2"/>
</dbReference>
<proteinExistence type="predicted"/>
<dbReference type="eggNOG" id="ENOG50334D2">
    <property type="taxonomic scope" value="Bacteria"/>
</dbReference>